<reference evidence="1" key="1">
    <citation type="journal article" date="2015" name="Nature">
        <title>Complex archaea that bridge the gap between prokaryotes and eukaryotes.</title>
        <authorList>
            <person name="Spang A."/>
            <person name="Saw J.H."/>
            <person name="Jorgensen S.L."/>
            <person name="Zaremba-Niedzwiedzka K."/>
            <person name="Martijn J."/>
            <person name="Lind A.E."/>
            <person name="van Eijk R."/>
            <person name="Schleper C."/>
            <person name="Guy L."/>
            <person name="Ettema T.J."/>
        </authorList>
    </citation>
    <scope>NUCLEOTIDE SEQUENCE</scope>
</reference>
<gene>
    <name evidence="1" type="ORF">LCGC14_2011260</name>
</gene>
<organism evidence="1">
    <name type="scientific">marine sediment metagenome</name>
    <dbReference type="NCBI Taxonomy" id="412755"/>
    <lineage>
        <taxon>unclassified sequences</taxon>
        <taxon>metagenomes</taxon>
        <taxon>ecological metagenomes</taxon>
    </lineage>
</organism>
<protein>
    <submittedName>
        <fullName evidence="1">Uncharacterized protein</fullName>
    </submittedName>
</protein>
<dbReference type="AlphaFoldDB" id="A0A0F9HXJ9"/>
<accession>A0A0F9HXJ9</accession>
<name>A0A0F9HXJ9_9ZZZZ</name>
<comment type="caution">
    <text evidence="1">The sequence shown here is derived from an EMBL/GenBank/DDBJ whole genome shotgun (WGS) entry which is preliminary data.</text>
</comment>
<evidence type="ECO:0000313" key="1">
    <source>
        <dbReference type="EMBL" id="KKL79792.1"/>
    </source>
</evidence>
<sequence>MRLEAAIPGACHHRPQENGFELCAVMGEMAMGLPEGRHDLRHLEAEYTVGIGQGRAMALGVALMPFGCMGPDLDALIGKSTSGAPGR</sequence>
<dbReference type="EMBL" id="LAZR01023064">
    <property type="protein sequence ID" value="KKL79792.1"/>
    <property type="molecule type" value="Genomic_DNA"/>
</dbReference>
<proteinExistence type="predicted"/>